<feature type="transmembrane region" description="Helical" evidence="2">
    <location>
        <begin position="18"/>
        <end position="39"/>
    </location>
</feature>
<keyword evidence="2" id="KW-0472">Membrane</keyword>
<feature type="coiled-coil region" evidence="1">
    <location>
        <begin position="233"/>
        <end position="260"/>
    </location>
</feature>
<keyword evidence="2" id="KW-0812">Transmembrane</keyword>
<keyword evidence="1" id="KW-0175">Coiled coil</keyword>
<keyword evidence="2" id="KW-1133">Transmembrane helix</keyword>
<evidence type="ECO:0000313" key="5">
    <source>
        <dbReference type="Proteomes" id="UP000218890"/>
    </source>
</evidence>
<evidence type="ECO:0000256" key="2">
    <source>
        <dbReference type="SAM" id="Phobius"/>
    </source>
</evidence>
<dbReference type="OrthoDB" id="9793251at2"/>
<dbReference type="PANTHER" id="PTHR35812:SF1">
    <property type="entry name" value="LIPOPROTEIN"/>
    <property type="match status" value="1"/>
</dbReference>
<dbReference type="InterPro" id="IPR011460">
    <property type="entry name" value="Lcl_C"/>
</dbReference>
<keyword evidence="5" id="KW-1185">Reference proteome</keyword>
<dbReference type="Proteomes" id="UP000218890">
    <property type="component" value="Chromosome"/>
</dbReference>
<evidence type="ECO:0000313" key="4">
    <source>
        <dbReference type="EMBL" id="BAU57354.1"/>
    </source>
</evidence>
<sequence>MIGRGQLGGAVKKHLKPLLGLGAATVLVVAAGGVGSYLYSDSREKDERLWNQALEVDSIEAYEEYLSDCEERWICGYEADARQAVGELEEIELAAAEDERLWSEAQEVDTQEAYADYLEGCQDRLVCEHMADAKEALALLHDRKEALTEDERLWSKAQEKGSLEAYEDYLAGCEERPVCQHEADAREAIGELETEQYAAEDERLWFEAQEADSLEAYQDYLAGCNRRPSCQYEAQAREAIEELEEELSAAEDERLWSEAQEEDSLEAYKDYLAGCDQRLVCQYEADAREAIEELEEELSAVEDERLWAEAQEVDSLESYEDYLAGCEERLVCQYEAEAQEAIEELEEELAAAKKEDERLWSEAQEADNLEAYEGYLADCDERLVCQYKQDAQKAIDSFIGHGNRYRDNRDGTVTDIETGLMWMRCSLGQKWRDGACEQEAEIYTWHEARGEEGYSFAGYDDWRLPEIEELKEIVFCPSGEPSYRGLIHRPDAGFFDRETCEGDDDQPAIDENAFPDTPSSNFWSSSPYADNSSRAWYIDFYHGFDNWLDKGSYGRVRLVRSDSGRRDE</sequence>
<reference evidence="4" key="1">
    <citation type="submission" date="2016-02" db="EMBL/GenBank/DDBJ databases">
        <title>Halorhodospira halochloris DSM-1059 complete genome, version 2.</title>
        <authorList>
            <person name="Tsukatani Y."/>
        </authorList>
    </citation>
    <scope>NUCLEOTIDE SEQUENCE</scope>
    <source>
        <strain evidence="4">DSM 1059</strain>
    </source>
</reference>
<dbReference type="KEGG" id="hhk:HH1059_06660"/>
<dbReference type="Pfam" id="PF07603">
    <property type="entry name" value="Lcl_C"/>
    <property type="match status" value="1"/>
</dbReference>
<feature type="coiled-coil region" evidence="1">
    <location>
        <begin position="335"/>
        <end position="362"/>
    </location>
</feature>
<protein>
    <recommendedName>
        <fullName evidence="3">Lcl C-terminal domain-containing protein</fullName>
    </recommendedName>
</protein>
<dbReference type="AlphaFoldDB" id="A0A0X8XBZ4"/>
<dbReference type="EMBL" id="AP017372">
    <property type="protein sequence ID" value="BAU57354.1"/>
    <property type="molecule type" value="Genomic_DNA"/>
</dbReference>
<proteinExistence type="predicted"/>
<feature type="coiled-coil region" evidence="1">
    <location>
        <begin position="284"/>
        <end position="311"/>
    </location>
</feature>
<evidence type="ECO:0000256" key="1">
    <source>
        <dbReference type="SAM" id="Coils"/>
    </source>
</evidence>
<dbReference type="PANTHER" id="PTHR35812">
    <property type="entry name" value="LIPOPROTEIN"/>
    <property type="match status" value="1"/>
</dbReference>
<organism evidence="4 5">
    <name type="scientific">Halorhodospira halochloris</name>
    <name type="common">Ectothiorhodospira halochloris</name>
    <dbReference type="NCBI Taxonomy" id="1052"/>
    <lineage>
        <taxon>Bacteria</taxon>
        <taxon>Pseudomonadati</taxon>
        <taxon>Pseudomonadota</taxon>
        <taxon>Gammaproteobacteria</taxon>
        <taxon>Chromatiales</taxon>
        <taxon>Ectothiorhodospiraceae</taxon>
        <taxon>Halorhodospira</taxon>
    </lineage>
</organism>
<dbReference type="RefSeq" id="WP_096408277.1">
    <property type="nucleotide sequence ID" value="NZ_AP017372.2"/>
</dbReference>
<gene>
    <name evidence="4" type="ORF">HH1059_06660</name>
</gene>
<feature type="domain" description="Lcl C-terminal" evidence="3">
    <location>
        <begin position="411"/>
        <end position="560"/>
    </location>
</feature>
<evidence type="ECO:0000259" key="3">
    <source>
        <dbReference type="Pfam" id="PF07603"/>
    </source>
</evidence>
<name>A0A0X8XBZ4_HALHR</name>
<accession>A0A0X8XBZ4</accession>